<evidence type="ECO:0000313" key="2">
    <source>
        <dbReference type="EMBL" id="KAA6366502.1"/>
    </source>
</evidence>
<name>A0A5J4U9C6_9EUKA</name>
<organism evidence="2 3">
    <name type="scientific">Streblomastix strix</name>
    <dbReference type="NCBI Taxonomy" id="222440"/>
    <lineage>
        <taxon>Eukaryota</taxon>
        <taxon>Metamonada</taxon>
        <taxon>Preaxostyla</taxon>
        <taxon>Oxymonadida</taxon>
        <taxon>Streblomastigidae</taxon>
        <taxon>Streblomastix</taxon>
    </lineage>
</organism>
<feature type="compositionally biased region" description="Basic and acidic residues" evidence="1">
    <location>
        <begin position="1"/>
        <end position="13"/>
    </location>
</feature>
<dbReference type="EMBL" id="SNRW01019316">
    <property type="protein sequence ID" value="KAA6366502.1"/>
    <property type="molecule type" value="Genomic_DNA"/>
</dbReference>
<dbReference type="Proteomes" id="UP000324800">
    <property type="component" value="Unassembled WGS sequence"/>
</dbReference>
<proteinExistence type="predicted"/>
<sequence>MQEQIGKDIGVDMRKRKQFSHTDRQRINQEATKYRWTRNEIPIKIQLEITNIEKVVQYGTAIIALSTSQQTVLTAYAKALEEKHNADEYKHIFKLSIIGANAITQPRKEIKLPLHFRIVASNNVLPTDIITEDKMERIKRYSQQKNLGYQAAAIAMQQEMLNTTASNQMDFQGEGENFNAFREADAVADVEDSQLIFKRARMPSRCYHIIHELNTKIYKAHPHH</sequence>
<dbReference type="AlphaFoldDB" id="A0A5J4U9C6"/>
<accession>A0A5J4U9C6</accession>
<gene>
    <name evidence="2" type="ORF">EZS28_037972</name>
</gene>
<evidence type="ECO:0000313" key="3">
    <source>
        <dbReference type="Proteomes" id="UP000324800"/>
    </source>
</evidence>
<evidence type="ECO:0000256" key="1">
    <source>
        <dbReference type="SAM" id="MobiDB-lite"/>
    </source>
</evidence>
<comment type="caution">
    <text evidence="2">The sequence shown here is derived from an EMBL/GenBank/DDBJ whole genome shotgun (WGS) entry which is preliminary data.</text>
</comment>
<protein>
    <submittedName>
        <fullName evidence="2">Uncharacterized protein</fullName>
    </submittedName>
</protein>
<reference evidence="2 3" key="1">
    <citation type="submission" date="2019-03" db="EMBL/GenBank/DDBJ databases">
        <title>Single cell metagenomics reveals metabolic interactions within the superorganism composed of flagellate Streblomastix strix and complex community of Bacteroidetes bacteria on its surface.</title>
        <authorList>
            <person name="Treitli S.C."/>
            <person name="Kolisko M."/>
            <person name="Husnik F."/>
            <person name="Keeling P."/>
            <person name="Hampl V."/>
        </authorList>
    </citation>
    <scope>NUCLEOTIDE SEQUENCE [LARGE SCALE GENOMIC DNA]</scope>
    <source>
        <strain evidence="2">ST1C</strain>
    </source>
</reference>
<feature type="region of interest" description="Disordered" evidence="1">
    <location>
        <begin position="1"/>
        <end position="25"/>
    </location>
</feature>